<evidence type="ECO:0000256" key="3">
    <source>
        <dbReference type="ARBA" id="ARBA00023004"/>
    </source>
</evidence>
<dbReference type="GO" id="GO:0046872">
    <property type="term" value="F:metal ion binding"/>
    <property type="evidence" value="ECO:0007669"/>
    <property type="project" value="UniProtKB-KW"/>
</dbReference>
<dbReference type="PANTHER" id="PTHR30600">
    <property type="entry name" value="CYTOCHROME C PEROXIDASE-RELATED"/>
    <property type="match status" value="1"/>
</dbReference>
<dbReference type="AlphaFoldDB" id="A0AAU7F6H9"/>
<dbReference type="SUPFAM" id="SSF46626">
    <property type="entry name" value="Cytochrome c"/>
    <property type="match status" value="1"/>
</dbReference>
<dbReference type="InterPro" id="IPR036909">
    <property type="entry name" value="Cyt_c-like_dom_sf"/>
</dbReference>
<accession>A0AAU7F6H9</accession>
<dbReference type="PANTHER" id="PTHR30600:SF4">
    <property type="entry name" value="CYTOCHROME C DOMAIN-CONTAINING PROTEIN"/>
    <property type="match status" value="1"/>
</dbReference>
<feature type="signal peptide" evidence="5">
    <location>
        <begin position="1"/>
        <end position="18"/>
    </location>
</feature>
<dbReference type="Gene3D" id="1.10.760.10">
    <property type="entry name" value="Cytochrome c-like domain"/>
    <property type="match status" value="1"/>
</dbReference>
<dbReference type="EMBL" id="CP157355">
    <property type="protein sequence ID" value="XBM00122.1"/>
    <property type="molecule type" value="Genomic_DNA"/>
</dbReference>
<keyword evidence="1 4" id="KW-0349">Heme</keyword>
<name>A0AAU7F6H9_9NEIS</name>
<feature type="chain" id="PRO_5044020200" evidence="5">
    <location>
        <begin position="19"/>
        <end position="475"/>
    </location>
</feature>
<feature type="domain" description="Cytochrome c" evidence="6">
    <location>
        <begin position="343"/>
        <end position="475"/>
    </location>
</feature>
<dbReference type="PROSITE" id="PS51007">
    <property type="entry name" value="CYTC"/>
    <property type="match status" value="1"/>
</dbReference>
<evidence type="ECO:0000313" key="7">
    <source>
        <dbReference type="EMBL" id="XBM00122.1"/>
    </source>
</evidence>
<dbReference type="GO" id="GO:0004130">
    <property type="term" value="F:cytochrome-c peroxidase activity"/>
    <property type="evidence" value="ECO:0007669"/>
    <property type="project" value="TreeGrafter"/>
</dbReference>
<dbReference type="InterPro" id="IPR010538">
    <property type="entry name" value="DHOR"/>
</dbReference>
<protein>
    <submittedName>
        <fullName evidence="7">Di-heme oxidoredictase family protein</fullName>
    </submittedName>
</protein>
<proteinExistence type="predicted"/>
<evidence type="ECO:0000259" key="6">
    <source>
        <dbReference type="PROSITE" id="PS51007"/>
    </source>
</evidence>
<dbReference type="KEGG" id="cmav:ABHF33_13800"/>
<evidence type="ECO:0000256" key="2">
    <source>
        <dbReference type="ARBA" id="ARBA00022723"/>
    </source>
</evidence>
<reference evidence="7" key="1">
    <citation type="submission" date="2024-05" db="EMBL/GenBank/DDBJ databases">
        <authorList>
            <person name="Yang L."/>
            <person name="Pan L."/>
        </authorList>
    </citation>
    <scope>NUCLEOTIDE SEQUENCE</scope>
    <source>
        <strain evidence="7">FCG-7</strain>
    </source>
</reference>
<keyword evidence="3 4" id="KW-0408">Iron</keyword>
<dbReference type="GO" id="GO:0009055">
    <property type="term" value="F:electron transfer activity"/>
    <property type="evidence" value="ECO:0007669"/>
    <property type="project" value="InterPro"/>
</dbReference>
<dbReference type="RefSeq" id="WP_348944488.1">
    <property type="nucleotide sequence ID" value="NZ_CP157355.1"/>
</dbReference>
<organism evidence="7">
    <name type="scientific">Chitinibacter mangrovi</name>
    <dbReference type="NCBI Taxonomy" id="3153927"/>
    <lineage>
        <taxon>Bacteria</taxon>
        <taxon>Pseudomonadati</taxon>
        <taxon>Pseudomonadota</taxon>
        <taxon>Betaproteobacteria</taxon>
        <taxon>Neisseriales</taxon>
        <taxon>Chitinibacteraceae</taxon>
        <taxon>Chitinibacter</taxon>
    </lineage>
</organism>
<gene>
    <name evidence="7" type="ORF">ABHF33_13800</name>
</gene>
<dbReference type="Pfam" id="PF06537">
    <property type="entry name" value="DHOR"/>
    <property type="match status" value="1"/>
</dbReference>
<dbReference type="GO" id="GO:0020037">
    <property type="term" value="F:heme binding"/>
    <property type="evidence" value="ECO:0007669"/>
    <property type="project" value="InterPro"/>
</dbReference>
<evidence type="ECO:0000256" key="1">
    <source>
        <dbReference type="ARBA" id="ARBA00022617"/>
    </source>
</evidence>
<sequence length="475" mass="51415">MNKTFGLITCLLAGSVLAFEGAALLALYDPAEEAPGGEVGTIDDHGKNAFSLPYPGLSDRQKTDFVVGNSFFKKAWVEAPSSTTARDGLGPHFVAQSCGACHALDGRGAPPDFSRGLQTDLRNPAEQPMSLLIRLSIPGQPNPQPDPVYGGQLNNRAIPGVKPEGKVHIRYEPVRGQFADGTPYELLKPTYSITQLAYGPLHKDIMLSPRIAPQMIGLGLLEAIPEADILANATRQRAEGKGIAGQPNYVFDDFAKQEMLGRFGWKANVASIAHQTAGAFHGDIGITSRINPREDCMPAQKDCRRAPSGGTVRQPEIDDKTLNQVILYSQTLAVPSRRAPDSAAVLRGKQIFSDANCVSCHTPSYQTGEFKAIPQLAGQTIFPYTDLLLHDMGEGLADGRPDGRANGRQWKTPPLWGLGLIKTVNGHTRLLHDGRARNMLEAVLWHDGEAKASKDYVLKLNAADRENLLTFLNSL</sequence>
<dbReference type="InterPro" id="IPR051395">
    <property type="entry name" value="Cytochrome_c_Peroxidase/MauG"/>
</dbReference>
<dbReference type="InterPro" id="IPR009056">
    <property type="entry name" value="Cyt_c-like_dom"/>
</dbReference>
<keyword evidence="2 4" id="KW-0479">Metal-binding</keyword>
<evidence type="ECO:0000256" key="4">
    <source>
        <dbReference type="PROSITE-ProRule" id="PRU00433"/>
    </source>
</evidence>
<dbReference type="PIRSF" id="PIRSF028099">
    <property type="entry name" value="DUF1111"/>
    <property type="match status" value="1"/>
</dbReference>
<evidence type="ECO:0000256" key="5">
    <source>
        <dbReference type="SAM" id="SignalP"/>
    </source>
</evidence>
<keyword evidence="5" id="KW-0732">Signal</keyword>